<proteinExistence type="inferred from homology"/>
<dbReference type="OrthoDB" id="9774361at2"/>
<evidence type="ECO:0000313" key="8">
    <source>
        <dbReference type="Proteomes" id="UP000199695"/>
    </source>
</evidence>
<feature type="transmembrane region" description="Helical" evidence="6">
    <location>
        <begin position="331"/>
        <end position="356"/>
    </location>
</feature>
<dbReference type="RefSeq" id="WP_089966154.1">
    <property type="nucleotide sequence ID" value="NZ_FOCQ01000004.1"/>
</dbReference>
<evidence type="ECO:0000256" key="6">
    <source>
        <dbReference type="SAM" id="Phobius"/>
    </source>
</evidence>
<reference evidence="7 8" key="1">
    <citation type="submission" date="2016-10" db="EMBL/GenBank/DDBJ databases">
        <authorList>
            <person name="de Groot N.N."/>
        </authorList>
    </citation>
    <scope>NUCLEOTIDE SEQUENCE [LARGE SCALE GENOMIC DNA]</scope>
    <source>
        <strain evidence="7 8">DSM 46701</strain>
    </source>
</reference>
<dbReference type="PANTHER" id="PTHR21716">
    <property type="entry name" value="TRANSMEMBRANE PROTEIN"/>
    <property type="match status" value="1"/>
</dbReference>
<evidence type="ECO:0000256" key="4">
    <source>
        <dbReference type="ARBA" id="ARBA00022989"/>
    </source>
</evidence>
<feature type="transmembrane region" description="Helical" evidence="6">
    <location>
        <begin position="291"/>
        <end position="311"/>
    </location>
</feature>
<gene>
    <name evidence="7" type="ORF">SAMN05444955_10458</name>
</gene>
<keyword evidence="3 6" id="KW-0812">Transmembrane</keyword>
<feature type="transmembrane region" description="Helical" evidence="6">
    <location>
        <begin position="7"/>
        <end position="27"/>
    </location>
</feature>
<feature type="transmembrane region" description="Helical" evidence="6">
    <location>
        <begin position="257"/>
        <end position="284"/>
    </location>
</feature>
<keyword evidence="5 6" id="KW-0472">Membrane</keyword>
<dbReference type="PANTHER" id="PTHR21716:SF68">
    <property type="entry name" value="TRANSPORT PROTEIN YTVI-RELATED"/>
    <property type="match status" value="1"/>
</dbReference>
<keyword evidence="8" id="KW-1185">Reference proteome</keyword>
<protein>
    <submittedName>
        <fullName evidence="7">Sporulation integral membrane protein YtvI</fullName>
    </submittedName>
</protein>
<dbReference type="Pfam" id="PF01594">
    <property type="entry name" value="AI-2E_transport"/>
    <property type="match status" value="1"/>
</dbReference>
<dbReference type="NCBIfam" id="TIGR02872">
    <property type="entry name" value="spore_ytvI"/>
    <property type="match status" value="1"/>
</dbReference>
<evidence type="ECO:0000256" key="3">
    <source>
        <dbReference type="ARBA" id="ARBA00022692"/>
    </source>
</evidence>
<comment type="subcellular location">
    <subcellularLocation>
        <location evidence="1">Membrane</location>
        <topology evidence="1">Multi-pass membrane protein</topology>
    </subcellularLocation>
</comment>
<dbReference type="InterPro" id="IPR014227">
    <property type="entry name" value="YtvI-like"/>
</dbReference>
<accession>A0A1H8CQL7</accession>
<dbReference type="GO" id="GO:0016020">
    <property type="term" value="C:membrane"/>
    <property type="evidence" value="ECO:0007669"/>
    <property type="project" value="UniProtKB-SubCell"/>
</dbReference>
<comment type="similarity">
    <text evidence="2">Belongs to the autoinducer-2 exporter (AI-2E) (TC 2.A.86) family.</text>
</comment>
<dbReference type="AlphaFoldDB" id="A0A1H8CQL7"/>
<evidence type="ECO:0000256" key="2">
    <source>
        <dbReference type="ARBA" id="ARBA00009773"/>
    </source>
</evidence>
<dbReference type="EMBL" id="FOCQ01000004">
    <property type="protein sequence ID" value="SEM97266.1"/>
    <property type="molecule type" value="Genomic_DNA"/>
</dbReference>
<name>A0A1H8CQL7_9BACL</name>
<keyword evidence="4 6" id="KW-1133">Transmembrane helix</keyword>
<feature type="transmembrane region" description="Helical" evidence="6">
    <location>
        <begin position="177"/>
        <end position="196"/>
    </location>
</feature>
<dbReference type="STRING" id="1173111.SAMN05444955_10458"/>
<feature type="transmembrane region" description="Helical" evidence="6">
    <location>
        <begin position="33"/>
        <end position="51"/>
    </location>
</feature>
<evidence type="ECO:0000313" key="7">
    <source>
        <dbReference type="EMBL" id="SEM97266.1"/>
    </source>
</evidence>
<organism evidence="7 8">
    <name type="scientific">Lihuaxuella thermophila</name>
    <dbReference type="NCBI Taxonomy" id="1173111"/>
    <lineage>
        <taxon>Bacteria</taxon>
        <taxon>Bacillati</taxon>
        <taxon>Bacillota</taxon>
        <taxon>Bacilli</taxon>
        <taxon>Bacillales</taxon>
        <taxon>Thermoactinomycetaceae</taxon>
        <taxon>Lihuaxuella</taxon>
    </lineage>
</organism>
<evidence type="ECO:0000256" key="1">
    <source>
        <dbReference type="ARBA" id="ARBA00004141"/>
    </source>
</evidence>
<dbReference type="InterPro" id="IPR002549">
    <property type="entry name" value="AI-2E-like"/>
</dbReference>
<dbReference type="GO" id="GO:0055085">
    <property type="term" value="P:transmembrane transport"/>
    <property type="evidence" value="ECO:0007669"/>
    <property type="project" value="TreeGrafter"/>
</dbReference>
<dbReference type="Proteomes" id="UP000199695">
    <property type="component" value="Unassembled WGS sequence"/>
</dbReference>
<evidence type="ECO:0000256" key="5">
    <source>
        <dbReference type="ARBA" id="ARBA00023136"/>
    </source>
</evidence>
<feature type="transmembrane region" description="Helical" evidence="6">
    <location>
        <begin position="63"/>
        <end position="86"/>
    </location>
</feature>
<feature type="transmembrane region" description="Helical" evidence="6">
    <location>
        <begin position="232"/>
        <end position="251"/>
    </location>
</feature>
<sequence>MNYSYWLGPAIRTFTVFIIVVGAYYLISFSLPLLYPFIIGWVIAMMIEPLVQWLERKVRLPRWASVTLVLFLLLTLIFSFFIFLVAEIVVELTRLAEFLPAFLNKMGQLFIDTFTRENTDLKRIMDTVQTYLQKNPQHQQQITASIQENIGVITNKGTEMITGILAGIGRFLSDLPYLLSVLVFITLAAFFIGLDWPRLRLKLLRVIPYRIQTTGGMVIQDMKRALFGFIRAQLTLISITAVIMFLGLVILKVPYAFTIAFVIGLVDLLPYLGVGAVLVPWVIYLFITGNIHLGVGLSVVYGVIIVVRQFLEPKLVATNVGLDPLLTLISLFVGLKLFGFLGLIIGPVSSVILLALHRAHVFRDIWKFIIGKTPVSP</sequence>